<feature type="chain" id="PRO_5006711232" description="Malate dehydrogenase" evidence="1">
    <location>
        <begin position="20"/>
        <end position="244"/>
    </location>
</feature>
<keyword evidence="3" id="KW-1185">Reference proteome</keyword>
<dbReference type="PANTHER" id="PTHR35567">
    <property type="entry name" value="MALATE DEHYDROGENASE (AFU_ORTHOLOGUE AFUA_2G13800)"/>
    <property type="match status" value="1"/>
</dbReference>
<evidence type="ECO:0000313" key="2">
    <source>
        <dbReference type="EMBL" id="CRG86625.1"/>
    </source>
</evidence>
<dbReference type="OMA" id="STCAGQN"/>
<name>A0A0U1LTQ9_TALIS</name>
<organism evidence="2 3">
    <name type="scientific">Talaromyces islandicus</name>
    <name type="common">Penicillium islandicum</name>
    <dbReference type="NCBI Taxonomy" id="28573"/>
    <lineage>
        <taxon>Eukaryota</taxon>
        <taxon>Fungi</taxon>
        <taxon>Dikarya</taxon>
        <taxon>Ascomycota</taxon>
        <taxon>Pezizomycotina</taxon>
        <taxon>Eurotiomycetes</taxon>
        <taxon>Eurotiomycetidae</taxon>
        <taxon>Eurotiales</taxon>
        <taxon>Trichocomaceae</taxon>
        <taxon>Talaromyces</taxon>
        <taxon>Talaromyces sect. Islandici</taxon>
    </lineage>
</organism>
<gene>
    <name evidence="2" type="ORF">PISL3812_03635</name>
</gene>
<evidence type="ECO:0008006" key="4">
    <source>
        <dbReference type="Google" id="ProtNLM"/>
    </source>
</evidence>
<evidence type="ECO:0000313" key="3">
    <source>
        <dbReference type="Proteomes" id="UP000054383"/>
    </source>
</evidence>
<feature type="signal peptide" evidence="1">
    <location>
        <begin position="1"/>
        <end position="19"/>
    </location>
</feature>
<protein>
    <recommendedName>
        <fullName evidence="4">Malate dehydrogenase</fullName>
    </recommendedName>
</protein>
<dbReference type="PANTHER" id="PTHR35567:SF1">
    <property type="entry name" value="CONSERVED FUNGAL PROTEIN (AFU_ORTHOLOGUE AFUA_1G14230)"/>
    <property type="match status" value="1"/>
</dbReference>
<accession>A0A0U1LTQ9</accession>
<dbReference type="OrthoDB" id="1859733at2759"/>
<sequence length="244" mass="25713">MFIQSLALFSLCLHAVVDATPTTGGILSDTLTLVSSSTELSQLKLTGCSLKNISPPLNETSVRLSVPETNGTLSYVALGHGTQNYTCADNSSSTVPTATGALATMFDASCIAGNVDLLADLAVTLSKLSHDAIVLAGLNLKQLTAPSESLVLAEHFFSDPTTPTFNFTSFGHAQWVQMKKLESANAPSTAIPGSVKWLKLGYKDGVNIHQVYRALTAGGSAPETCDGQKPDIEVPYAAAYYFYS</sequence>
<proteinExistence type="predicted"/>
<dbReference type="EMBL" id="CVMT01000002">
    <property type="protein sequence ID" value="CRG86625.1"/>
    <property type="molecule type" value="Genomic_DNA"/>
</dbReference>
<dbReference type="Proteomes" id="UP000054383">
    <property type="component" value="Unassembled WGS sequence"/>
</dbReference>
<dbReference type="Pfam" id="PF11937">
    <property type="entry name" value="DUF3455"/>
    <property type="match status" value="1"/>
</dbReference>
<dbReference type="AlphaFoldDB" id="A0A0U1LTQ9"/>
<evidence type="ECO:0000256" key="1">
    <source>
        <dbReference type="SAM" id="SignalP"/>
    </source>
</evidence>
<dbReference type="InterPro" id="IPR021851">
    <property type="entry name" value="DUF3455"/>
</dbReference>
<reference evidence="2 3" key="1">
    <citation type="submission" date="2015-04" db="EMBL/GenBank/DDBJ databases">
        <authorList>
            <person name="Syromyatnikov M.Y."/>
            <person name="Popov V.N."/>
        </authorList>
    </citation>
    <scope>NUCLEOTIDE SEQUENCE [LARGE SCALE GENOMIC DNA]</scope>
    <source>
        <strain evidence="2">WF-38-12</strain>
    </source>
</reference>
<keyword evidence="1" id="KW-0732">Signal</keyword>